<keyword evidence="6" id="KW-1185">Reference proteome</keyword>
<accession>A0ABQ5T937</accession>
<evidence type="ECO:0000256" key="2">
    <source>
        <dbReference type="SAM" id="MobiDB-lite"/>
    </source>
</evidence>
<name>A0ABQ5T937_9CAUL</name>
<feature type="signal peptide" evidence="3">
    <location>
        <begin position="1"/>
        <end position="18"/>
    </location>
</feature>
<evidence type="ECO:0000313" key="6">
    <source>
        <dbReference type="Proteomes" id="UP001143509"/>
    </source>
</evidence>
<organism evidence="5 6">
    <name type="scientific">Brevundimonas intermedia</name>
    <dbReference type="NCBI Taxonomy" id="74315"/>
    <lineage>
        <taxon>Bacteria</taxon>
        <taxon>Pseudomonadati</taxon>
        <taxon>Pseudomonadota</taxon>
        <taxon>Alphaproteobacteria</taxon>
        <taxon>Caulobacterales</taxon>
        <taxon>Caulobacteraceae</taxon>
        <taxon>Brevundimonas</taxon>
    </lineage>
</organism>
<proteinExistence type="predicted"/>
<evidence type="ECO:0000259" key="4">
    <source>
        <dbReference type="PROSITE" id="PS50175"/>
    </source>
</evidence>
<feature type="domain" description="Peptidase A2" evidence="4">
    <location>
        <begin position="190"/>
        <end position="280"/>
    </location>
</feature>
<dbReference type="PROSITE" id="PS50175">
    <property type="entry name" value="ASP_PROT_RETROV"/>
    <property type="match status" value="1"/>
</dbReference>
<dbReference type="RefSeq" id="WP_271164554.1">
    <property type="nucleotide sequence ID" value="NZ_BSFD01000002.1"/>
</dbReference>
<gene>
    <name evidence="5" type="ORF">GCM10017620_12990</name>
</gene>
<reference evidence="5" key="2">
    <citation type="submission" date="2023-01" db="EMBL/GenBank/DDBJ databases">
        <authorList>
            <person name="Sun Q."/>
            <person name="Evtushenko L."/>
        </authorList>
    </citation>
    <scope>NUCLEOTIDE SEQUENCE</scope>
    <source>
        <strain evidence="5">VKM B-1499</strain>
    </source>
</reference>
<protein>
    <recommendedName>
        <fullName evidence="4">Peptidase A2 domain-containing protein</fullName>
    </recommendedName>
</protein>
<evidence type="ECO:0000256" key="3">
    <source>
        <dbReference type="SAM" id="SignalP"/>
    </source>
</evidence>
<dbReference type="InterPro" id="IPR001995">
    <property type="entry name" value="Peptidase_A2_cat"/>
</dbReference>
<evidence type="ECO:0000313" key="5">
    <source>
        <dbReference type="EMBL" id="GLK48326.1"/>
    </source>
</evidence>
<dbReference type="InterPro" id="IPR021109">
    <property type="entry name" value="Peptidase_aspartic_dom_sf"/>
</dbReference>
<dbReference type="EMBL" id="BSFD01000002">
    <property type="protein sequence ID" value="GLK48326.1"/>
    <property type="molecule type" value="Genomic_DNA"/>
</dbReference>
<dbReference type="Pfam" id="PF13650">
    <property type="entry name" value="Asp_protease_2"/>
    <property type="match status" value="2"/>
</dbReference>
<keyword evidence="3" id="KW-0732">Signal</keyword>
<comment type="caution">
    <text evidence="5">The sequence shown here is derived from an EMBL/GenBank/DDBJ whole genome shotgun (WGS) entry which is preliminary data.</text>
</comment>
<dbReference type="InterPro" id="IPR001969">
    <property type="entry name" value="Aspartic_peptidase_AS"/>
</dbReference>
<feature type="region of interest" description="Disordered" evidence="2">
    <location>
        <begin position="19"/>
        <end position="52"/>
    </location>
</feature>
<dbReference type="SUPFAM" id="SSF50630">
    <property type="entry name" value="Acid proteases"/>
    <property type="match status" value="2"/>
</dbReference>
<dbReference type="Gene3D" id="2.40.70.10">
    <property type="entry name" value="Acid Proteases"/>
    <property type="match status" value="2"/>
</dbReference>
<reference evidence="5" key="1">
    <citation type="journal article" date="2014" name="Int. J. Syst. Evol. Microbiol.">
        <title>Complete genome of a new Firmicutes species belonging to the dominant human colonic microbiota ('Ruminococcus bicirculans') reveals two chromosomes and a selective capacity to utilize plant glucans.</title>
        <authorList>
            <consortium name="NISC Comparative Sequencing Program"/>
            <person name="Wegmann U."/>
            <person name="Louis P."/>
            <person name="Goesmann A."/>
            <person name="Henrissat B."/>
            <person name="Duncan S.H."/>
            <person name="Flint H.J."/>
        </authorList>
    </citation>
    <scope>NUCLEOTIDE SEQUENCE</scope>
    <source>
        <strain evidence="5">VKM B-1499</strain>
    </source>
</reference>
<dbReference type="Proteomes" id="UP001143509">
    <property type="component" value="Unassembled WGS sequence"/>
</dbReference>
<sequence>MHLLILIASLALADTPLAADEPQRQPPAGEARSSGQAGAVLTRDTRGRPTIDAEINGKGPFRLVVDTAAQTSLVTPLLVDELALPKVGEMNLGGVAGRQQAGLYGVDRFRTALFEVEDIGMLVLPNASVTEARGIIGMEMFSNSSVLFDLSANRISIAPSGAREGFTAVAGRLDDQGLLTVPVEIDGVAFTALVDTGAAVSVASGGALSALGWAQTDPRLTPAGQIRGATQHGTTVLRGTVGRIKLGPVNFRDVPLIFAADETAEAGADGGPNLILGADLLNGLEAYALDFPRGELQIRVPR</sequence>
<evidence type="ECO:0000256" key="1">
    <source>
        <dbReference type="ARBA" id="ARBA00022801"/>
    </source>
</evidence>
<dbReference type="PROSITE" id="PS00141">
    <property type="entry name" value="ASP_PROTEASE"/>
    <property type="match status" value="1"/>
</dbReference>
<keyword evidence="1" id="KW-0378">Hydrolase</keyword>
<feature type="chain" id="PRO_5046691756" description="Peptidase A2 domain-containing protein" evidence="3">
    <location>
        <begin position="19"/>
        <end position="302"/>
    </location>
</feature>